<gene>
    <name evidence="7" type="ORF">Q757_07590</name>
</gene>
<evidence type="ECO:0000313" key="7">
    <source>
        <dbReference type="EMBL" id="KGO27562.1"/>
    </source>
</evidence>
<dbReference type="Gene3D" id="2.60.120.560">
    <property type="entry name" value="Exo-inulinase, domain 1"/>
    <property type="match status" value="1"/>
</dbReference>
<dbReference type="SUPFAM" id="SSF49899">
    <property type="entry name" value="Concanavalin A-like lectins/glucanases"/>
    <property type="match status" value="1"/>
</dbReference>
<dbReference type="InterPro" id="IPR001362">
    <property type="entry name" value="Glyco_hydro_32"/>
</dbReference>
<dbReference type="SMART" id="SM00640">
    <property type="entry name" value="Glyco_32"/>
    <property type="match status" value="1"/>
</dbReference>
<name>A0ABR4XPK7_9LACO</name>
<keyword evidence="3 4" id="KW-0326">Glycosidase</keyword>
<evidence type="ECO:0000256" key="3">
    <source>
        <dbReference type="ARBA" id="ARBA00023295"/>
    </source>
</evidence>
<evidence type="ECO:0000256" key="1">
    <source>
        <dbReference type="ARBA" id="ARBA00009902"/>
    </source>
</evidence>
<dbReference type="Pfam" id="PF00251">
    <property type="entry name" value="Glyco_hydro_32N"/>
    <property type="match status" value="1"/>
</dbReference>
<evidence type="ECO:0000313" key="8">
    <source>
        <dbReference type="Proteomes" id="UP000030023"/>
    </source>
</evidence>
<evidence type="ECO:0000259" key="6">
    <source>
        <dbReference type="Pfam" id="PF08244"/>
    </source>
</evidence>
<organism evidence="7 8">
    <name type="scientific">Oenococcus alcoholitolerans</name>
    <dbReference type="NCBI Taxonomy" id="931074"/>
    <lineage>
        <taxon>Bacteria</taxon>
        <taxon>Bacillati</taxon>
        <taxon>Bacillota</taxon>
        <taxon>Bacilli</taxon>
        <taxon>Lactobacillales</taxon>
        <taxon>Lactobacillaceae</taxon>
        <taxon>Oenococcus</taxon>
    </lineage>
</organism>
<dbReference type="PANTHER" id="PTHR42800:SF1">
    <property type="entry name" value="EXOINULINASE INUD (AFU_ORTHOLOGUE AFUA_5G00480)"/>
    <property type="match status" value="1"/>
</dbReference>
<reference evidence="7 8" key="1">
    <citation type="journal article" date="2014" name="Antonie Van Leeuwenhoek">
        <title>Oenococcus alcoholitolerans sp. nov., a lactic acid bacteria isolated from cachaca and ethanol fermentation processes.</title>
        <authorList>
            <person name="Badotti F."/>
            <person name="Moreira A.P."/>
            <person name="Tonon L.A."/>
            <person name="de Lucena B.T."/>
            <person name="Gomes Fde C."/>
            <person name="Kruger R."/>
            <person name="Thompson C.C."/>
            <person name="de Morais M.A.Jr."/>
            <person name="Rosa C.A."/>
            <person name="Thompson F.L."/>
        </authorList>
    </citation>
    <scope>NUCLEOTIDE SEQUENCE [LARGE SCALE GENOMIC DNA]</scope>
    <source>
        <strain evidence="7 8">UFRJ-M7.2.18</strain>
    </source>
</reference>
<feature type="domain" description="Glycosyl hydrolase family 32 N-terminal" evidence="5">
    <location>
        <begin position="5"/>
        <end position="140"/>
    </location>
</feature>
<dbReference type="Gene3D" id="2.115.10.20">
    <property type="entry name" value="Glycosyl hydrolase domain, family 43"/>
    <property type="match status" value="1"/>
</dbReference>
<keyword evidence="8" id="KW-1185">Reference proteome</keyword>
<protein>
    <recommendedName>
        <fullName evidence="9">Glycosyl hydrolase family 32 N-terminal domain-containing protein</fullName>
    </recommendedName>
</protein>
<dbReference type="PANTHER" id="PTHR42800">
    <property type="entry name" value="EXOINULINASE INUD (AFU_ORTHOLOGUE AFUA_5G00480)"/>
    <property type="match status" value="1"/>
</dbReference>
<dbReference type="InterPro" id="IPR013148">
    <property type="entry name" value="Glyco_hydro_32_N"/>
</dbReference>
<proteinExistence type="inferred from homology"/>
<evidence type="ECO:0000256" key="4">
    <source>
        <dbReference type="RuleBase" id="RU362110"/>
    </source>
</evidence>
<feature type="non-terminal residue" evidence="7">
    <location>
        <position position="248"/>
    </location>
</feature>
<accession>A0ABR4XPK7</accession>
<comment type="caution">
    <text evidence="7">The sequence shown here is derived from an EMBL/GenBank/DDBJ whole genome shotgun (WGS) entry which is preliminary data.</text>
</comment>
<comment type="similarity">
    <text evidence="1 4">Belongs to the glycosyl hydrolase 32 family.</text>
</comment>
<dbReference type="SUPFAM" id="SSF75005">
    <property type="entry name" value="Arabinanase/levansucrase/invertase"/>
    <property type="match status" value="1"/>
</dbReference>
<evidence type="ECO:0000256" key="2">
    <source>
        <dbReference type="ARBA" id="ARBA00022801"/>
    </source>
</evidence>
<dbReference type="InterPro" id="IPR023296">
    <property type="entry name" value="Glyco_hydro_beta-prop_sf"/>
</dbReference>
<dbReference type="InterPro" id="IPR013189">
    <property type="entry name" value="Glyco_hydro_32_C"/>
</dbReference>
<dbReference type="InterPro" id="IPR013320">
    <property type="entry name" value="ConA-like_dom_sf"/>
</dbReference>
<dbReference type="Pfam" id="PF08244">
    <property type="entry name" value="Glyco_hydro_32C"/>
    <property type="match status" value="1"/>
</dbReference>
<sequence length="248" mass="28943">MYPKFKDWQYCSTFKYDDPNIGGMECPDFYQIKANDGSWHWVLGASVQGDYSGKVNTFAYWTGDWNGSTFSPDHSSPKWLDYGWDWYASVSWPDHNNPESQRFYIGWMNNWEYANRNIPTDTSDGYNGQMSIVRTIRLIKTADNDYLIESYPVKSLENYVNKETKIPDLVVNGSHDINYHGRSYEINLDISWDQLSNVGIQVGKSGDGQRHTDIGLFNNDTFYVNRQRSENDGYRFYPWVESHADFNP</sequence>
<feature type="domain" description="Glycosyl hydrolase family 32 C-terminal" evidence="6">
    <location>
        <begin position="168"/>
        <end position="230"/>
    </location>
</feature>
<evidence type="ECO:0000259" key="5">
    <source>
        <dbReference type="Pfam" id="PF00251"/>
    </source>
</evidence>
<dbReference type="EMBL" id="AXCV01000396">
    <property type="protein sequence ID" value="KGO27562.1"/>
    <property type="molecule type" value="Genomic_DNA"/>
</dbReference>
<evidence type="ECO:0008006" key="9">
    <source>
        <dbReference type="Google" id="ProtNLM"/>
    </source>
</evidence>
<dbReference type="Proteomes" id="UP000030023">
    <property type="component" value="Unassembled WGS sequence"/>
</dbReference>
<keyword evidence="2 4" id="KW-0378">Hydrolase</keyword>